<name>A0A3N2CWE8_9ACTN</name>
<organism evidence="1 2">
    <name type="scientific">Nocardioides aurantiacus</name>
    <dbReference type="NCBI Taxonomy" id="86796"/>
    <lineage>
        <taxon>Bacteria</taxon>
        <taxon>Bacillati</taxon>
        <taxon>Actinomycetota</taxon>
        <taxon>Actinomycetes</taxon>
        <taxon>Propionibacteriales</taxon>
        <taxon>Nocardioidaceae</taxon>
        <taxon>Nocardioides</taxon>
    </lineage>
</organism>
<sequence length="110" mass="12661">MSTEIRRTTQSRYAVTVEDGEIRAWPYTSSGRRFQVSRVEVVVDHERGGPALQTPHLLGPLVKKDGSHGVDWADESIWYSDETPEWLPAVLERVRKDADRLTWTTTETHR</sequence>
<comment type="caution">
    <text evidence="1">The sequence shown here is derived from an EMBL/GenBank/DDBJ whole genome shotgun (WGS) entry which is preliminary data.</text>
</comment>
<dbReference type="EMBL" id="RKHO01000001">
    <property type="protein sequence ID" value="ROR91738.1"/>
    <property type="molecule type" value="Genomic_DNA"/>
</dbReference>
<accession>A0A3N2CWE8</accession>
<keyword evidence="2" id="KW-1185">Reference proteome</keyword>
<reference evidence="1 2" key="1">
    <citation type="submission" date="2018-11" db="EMBL/GenBank/DDBJ databases">
        <title>Sequencing the genomes of 1000 actinobacteria strains.</title>
        <authorList>
            <person name="Klenk H.-P."/>
        </authorList>
    </citation>
    <scope>NUCLEOTIDE SEQUENCE [LARGE SCALE GENOMIC DNA]</scope>
    <source>
        <strain evidence="1 2">DSM 12652</strain>
    </source>
</reference>
<proteinExistence type="predicted"/>
<protein>
    <submittedName>
        <fullName evidence="1">Uncharacterized protein</fullName>
    </submittedName>
</protein>
<evidence type="ECO:0000313" key="1">
    <source>
        <dbReference type="EMBL" id="ROR91738.1"/>
    </source>
</evidence>
<dbReference type="Proteomes" id="UP000281738">
    <property type="component" value="Unassembled WGS sequence"/>
</dbReference>
<dbReference type="RefSeq" id="WP_123391347.1">
    <property type="nucleotide sequence ID" value="NZ_RKHO01000001.1"/>
</dbReference>
<gene>
    <name evidence="1" type="ORF">EDD33_2613</name>
</gene>
<dbReference type="AlphaFoldDB" id="A0A3N2CWE8"/>
<evidence type="ECO:0000313" key="2">
    <source>
        <dbReference type="Proteomes" id="UP000281738"/>
    </source>
</evidence>
<dbReference type="OrthoDB" id="9775130at2"/>